<sequence length="249" mass="27500">MSNILNIARTELKRIFLSPLAWAVLAVVQFIMGFVFINLLVDYANNAGMQPDDSIGVSDYVAGSLYGFATILLLLVMPLMTMRLFAEERKGNTLVLLTSAPVSITEVVLGKFLGLLGFVLAVVLLMAAMPLALHWSTNLDWGRVAAGLLGLFLMMMAFGAAGLFVSSLTREPTIAAVGSFGLLLVVWLLNILAYNDSIPFREVFNYLSLIGHYDSLRRGIFNSADIVYYLLFSGLFLWLTVQRLDMERN</sequence>
<feature type="transmembrane region" description="Helical" evidence="1">
    <location>
        <begin position="145"/>
        <end position="166"/>
    </location>
</feature>
<keyword evidence="1" id="KW-0472">Membrane</keyword>
<evidence type="ECO:0000256" key="1">
    <source>
        <dbReference type="SAM" id="Phobius"/>
    </source>
</evidence>
<feature type="transmembrane region" description="Helical" evidence="1">
    <location>
        <begin position="20"/>
        <end position="40"/>
    </location>
</feature>
<dbReference type="Proteomes" id="UP000238220">
    <property type="component" value="Unassembled WGS sequence"/>
</dbReference>
<comment type="caution">
    <text evidence="2">The sequence shown here is derived from an EMBL/GenBank/DDBJ whole genome shotgun (WGS) entry which is preliminary data.</text>
</comment>
<dbReference type="Pfam" id="PF12679">
    <property type="entry name" value="ABC2_membrane_2"/>
    <property type="match status" value="1"/>
</dbReference>
<dbReference type="AlphaFoldDB" id="A0A2S5TJL0"/>
<evidence type="ECO:0000313" key="3">
    <source>
        <dbReference type="Proteomes" id="UP000238220"/>
    </source>
</evidence>
<accession>A0A2S5TJL0</accession>
<dbReference type="PANTHER" id="PTHR43471">
    <property type="entry name" value="ABC TRANSPORTER PERMEASE"/>
    <property type="match status" value="1"/>
</dbReference>
<reference evidence="2 3" key="1">
    <citation type="submission" date="2018-02" db="EMBL/GenBank/DDBJ databases">
        <title>Genome sequencing of Solimonas sp. HR-BB.</title>
        <authorList>
            <person name="Lee Y."/>
            <person name="Jeon C.O."/>
        </authorList>
    </citation>
    <scope>NUCLEOTIDE SEQUENCE [LARGE SCALE GENOMIC DNA]</scope>
    <source>
        <strain evidence="2 3">HR-BB</strain>
    </source>
</reference>
<protein>
    <submittedName>
        <fullName evidence="2">ABC transporter permease</fullName>
    </submittedName>
</protein>
<feature type="transmembrane region" description="Helical" evidence="1">
    <location>
        <begin position="173"/>
        <end position="194"/>
    </location>
</feature>
<keyword evidence="1" id="KW-1133">Transmembrane helix</keyword>
<feature type="transmembrane region" description="Helical" evidence="1">
    <location>
        <begin position="226"/>
        <end position="244"/>
    </location>
</feature>
<keyword evidence="1" id="KW-0812">Transmembrane</keyword>
<evidence type="ECO:0000313" key="2">
    <source>
        <dbReference type="EMBL" id="PPE74988.1"/>
    </source>
</evidence>
<gene>
    <name evidence="2" type="ORF">C3942_04750</name>
</gene>
<dbReference type="EMBL" id="PSNW01000002">
    <property type="protein sequence ID" value="PPE74988.1"/>
    <property type="molecule type" value="Genomic_DNA"/>
</dbReference>
<keyword evidence="3" id="KW-1185">Reference proteome</keyword>
<organism evidence="2 3">
    <name type="scientific">Solimonas fluminis</name>
    <dbReference type="NCBI Taxonomy" id="2086571"/>
    <lineage>
        <taxon>Bacteria</taxon>
        <taxon>Pseudomonadati</taxon>
        <taxon>Pseudomonadota</taxon>
        <taxon>Gammaproteobacteria</taxon>
        <taxon>Nevskiales</taxon>
        <taxon>Nevskiaceae</taxon>
        <taxon>Solimonas</taxon>
    </lineage>
</organism>
<dbReference type="RefSeq" id="WP_104229214.1">
    <property type="nucleotide sequence ID" value="NZ_PSNW01000002.1"/>
</dbReference>
<dbReference type="GO" id="GO:0140359">
    <property type="term" value="F:ABC-type transporter activity"/>
    <property type="evidence" value="ECO:0007669"/>
    <property type="project" value="InterPro"/>
</dbReference>
<dbReference type="GO" id="GO:0005886">
    <property type="term" value="C:plasma membrane"/>
    <property type="evidence" value="ECO:0007669"/>
    <property type="project" value="UniProtKB-SubCell"/>
</dbReference>
<proteinExistence type="predicted"/>
<feature type="transmembrane region" description="Helical" evidence="1">
    <location>
        <begin position="60"/>
        <end position="80"/>
    </location>
</feature>
<feature type="transmembrane region" description="Helical" evidence="1">
    <location>
        <begin position="112"/>
        <end position="133"/>
    </location>
</feature>
<name>A0A2S5TJL0_9GAMM</name>
<dbReference type="OrthoDB" id="9794512at2"/>